<protein>
    <submittedName>
        <fullName evidence="3">Uncharacterized protein</fullName>
    </submittedName>
</protein>
<keyword evidence="1" id="KW-0175">Coiled coil</keyword>
<dbReference type="EMBL" id="LMAW01000294">
    <property type="protein sequence ID" value="KQL59615.1"/>
    <property type="molecule type" value="Genomic_DNA"/>
</dbReference>
<proteinExistence type="predicted"/>
<comment type="caution">
    <text evidence="3">The sequence shown here is derived from an EMBL/GenBank/DDBJ whole genome shotgun (WGS) entry which is preliminary data.</text>
</comment>
<feature type="compositionally biased region" description="Polar residues" evidence="2">
    <location>
        <begin position="93"/>
        <end position="104"/>
    </location>
</feature>
<evidence type="ECO:0000313" key="3">
    <source>
        <dbReference type="EMBL" id="KQL59615.1"/>
    </source>
</evidence>
<accession>A0A0Q3X8V9</accession>
<evidence type="ECO:0000256" key="1">
    <source>
        <dbReference type="SAM" id="Coils"/>
    </source>
</evidence>
<dbReference type="STRING" id="12930.A0A0Q3X8V9"/>
<reference evidence="3 4" key="1">
    <citation type="submission" date="2015-10" db="EMBL/GenBank/DDBJ databases">
        <authorList>
            <person name="Gilbert D.G."/>
        </authorList>
    </citation>
    <scope>NUCLEOTIDE SEQUENCE [LARGE SCALE GENOMIC DNA]</scope>
    <source>
        <strain evidence="3">FVVF132</strain>
    </source>
</reference>
<organism evidence="3 4">
    <name type="scientific">Amazona aestiva</name>
    <name type="common">Blue-fronted Amazon parrot</name>
    <dbReference type="NCBI Taxonomy" id="12930"/>
    <lineage>
        <taxon>Eukaryota</taxon>
        <taxon>Metazoa</taxon>
        <taxon>Chordata</taxon>
        <taxon>Craniata</taxon>
        <taxon>Vertebrata</taxon>
        <taxon>Euteleostomi</taxon>
        <taxon>Archelosauria</taxon>
        <taxon>Archosauria</taxon>
        <taxon>Dinosauria</taxon>
        <taxon>Saurischia</taxon>
        <taxon>Theropoda</taxon>
        <taxon>Coelurosauria</taxon>
        <taxon>Aves</taxon>
        <taxon>Neognathae</taxon>
        <taxon>Neoaves</taxon>
        <taxon>Telluraves</taxon>
        <taxon>Australaves</taxon>
        <taxon>Psittaciformes</taxon>
        <taxon>Psittacidae</taxon>
        <taxon>Amazona</taxon>
    </lineage>
</organism>
<dbReference type="Proteomes" id="UP000051836">
    <property type="component" value="Unassembled WGS sequence"/>
</dbReference>
<dbReference type="AlphaFoldDB" id="A0A0Q3X8V9"/>
<sequence length="123" mass="13405">MTRARSGSSALATLAGASVGTQKEQMGREAVVQSSGCRKRLHCSPGRRVHNGQGCTRFSLAKVLLQQVAELQNTVNKLKDVRDAERKQHCLLQDQTVQRPQASTVAHEGKKEAANPGSWERVT</sequence>
<name>A0A0Q3X8V9_AMAAE</name>
<evidence type="ECO:0000313" key="4">
    <source>
        <dbReference type="Proteomes" id="UP000051836"/>
    </source>
</evidence>
<feature type="region of interest" description="Disordered" evidence="2">
    <location>
        <begin position="91"/>
        <end position="123"/>
    </location>
</feature>
<gene>
    <name evidence="3" type="ORF">AAES_19653</name>
</gene>
<feature type="coiled-coil region" evidence="1">
    <location>
        <begin position="61"/>
        <end position="88"/>
    </location>
</feature>
<evidence type="ECO:0000256" key="2">
    <source>
        <dbReference type="SAM" id="MobiDB-lite"/>
    </source>
</evidence>
<keyword evidence="4" id="KW-1185">Reference proteome</keyword>